<dbReference type="InterPro" id="IPR036155">
    <property type="entry name" value="Crypto/Photolyase_N_sf"/>
</dbReference>
<feature type="binding site" evidence="6">
    <location>
        <position position="266"/>
    </location>
    <ligand>
        <name>FAD</name>
        <dbReference type="ChEBI" id="CHEBI:57692"/>
    </ligand>
</feature>
<dbReference type="Pfam" id="PF03441">
    <property type="entry name" value="FAD_binding_7"/>
    <property type="match status" value="1"/>
</dbReference>
<feature type="region of interest" description="Disordered" evidence="7">
    <location>
        <begin position="473"/>
        <end position="508"/>
    </location>
</feature>
<keyword evidence="4 6" id="KW-0274">FAD</keyword>
<keyword evidence="10" id="KW-1185">Reference proteome</keyword>
<dbReference type="PROSITE" id="PS51645">
    <property type="entry name" value="PHR_CRY_ALPHA_BETA"/>
    <property type="match status" value="1"/>
</dbReference>
<dbReference type="Proteomes" id="UP000059419">
    <property type="component" value="Plasmid pEM01"/>
</dbReference>
<dbReference type="SUPFAM" id="SSF52425">
    <property type="entry name" value="Cryptochrome/photolyase, N-terminal domain"/>
    <property type="match status" value="1"/>
</dbReference>
<evidence type="ECO:0000256" key="2">
    <source>
        <dbReference type="ARBA" id="ARBA00005862"/>
    </source>
</evidence>
<comment type="cofactor">
    <cofactor evidence="1">
        <name>(6R)-5,10-methylene-5,6,7,8-tetrahydrofolate</name>
        <dbReference type="ChEBI" id="CHEBI:15636"/>
    </cofactor>
</comment>
<dbReference type="GO" id="GO:0009416">
    <property type="term" value="P:response to light stimulus"/>
    <property type="evidence" value="ECO:0007669"/>
    <property type="project" value="TreeGrafter"/>
</dbReference>
<evidence type="ECO:0000256" key="1">
    <source>
        <dbReference type="ARBA" id="ARBA00001932"/>
    </source>
</evidence>
<protein>
    <submittedName>
        <fullName evidence="9">Deoxyribodipyrimidine photo-lyase</fullName>
    </submittedName>
</protein>
<dbReference type="InterPro" id="IPR005101">
    <property type="entry name" value="Cryptochr/Photolyase_FAD-bd"/>
</dbReference>
<accession>A0A0U5GTI5</accession>
<dbReference type="EMBL" id="LN907828">
    <property type="protein sequence ID" value="CUU26066.1"/>
    <property type="molecule type" value="Genomic_DNA"/>
</dbReference>
<reference evidence="10" key="1">
    <citation type="submission" date="2015-11" db="EMBL/GenBank/DDBJ databases">
        <authorList>
            <person name="Blom J."/>
        </authorList>
    </citation>
    <scope>NUCLEOTIDE SEQUENCE [LARGE SCALE GENOMIC DNA]</scope>
    <source>
        <plasmid evidence="10">pEM01</plasmid>
    </source>
</reference>
<dbReference type="GO" id="GO:0071949">
    <property type="term" value="F:FAD binding"/>
    <property type="evidence" value="ECO:0007669"/>
    <property type="project" value="TreeGrafter"/>
</dbReference>
<proteinExistence type="inferred from homology"/>
<evidence type="ECO:0000313" key="10">
    <source>
        <dbReference type="Proteomes" id="UP000059419"/>
    </source>
</evidence>
<comment type="similarity">
    <text evidence="2">Belongs to the DNA photolyase class-1 family.</text>
</comment>
<dbReference type="Gene3D" id="1.25.40.80">
    <property type="match status" value="1"/>
</dbReference>
<dbReference type="AlphaFoldDB" id="A0A0U5GTI5"/>
<dbReference type="InterPro" id="IPR014729">
    <property type="entry name" value="Rossmann-like_a/b/a_fold"/>
</dbReference>
<gene>
    <name evidence="9" type="ORF">EM595_p0369</name>
</gene>
<feature type="domain" description="Photolyase/cryptochrome alpha/beta" evidence="8">
    <location>
        <begin position="2"/>
        <end position="131"/>
    </location>
</feature>
<dbReference type="Pfam" id="PF00875">
    <property type="entry name" value="DNA_photolyase"/>
    <property type="match status" value="1"/>
</dbReference>
<evidence type="ECO:0000259" key="8">
    <source>
        <dbReference type="PROSITE" id="PS51645"/>
    </source>
</evidence>
<sequence length="508" mass="58447">MSLQVVWFKRDLRTYDHEALFRACRGGPVLCLYVIEPEYWALTDTSNRQWRFVRESLADLSQQLVDMGGRLQVVSGDVTDALIGLKQRHGVFTLHSHEETGNLWTYQRDLAVAAWCRREGCIWQEYAQNGVCRPVSRRRERFKAHWQRWAARPLFPVYEHAHFVDDHSGLEPTQWPENVCDEDDRCDGRQHGGRHAGLAILHDFLHRRGESYSGSISSPITAEASCSRLSPHIAYGTLSLREIVQGTQQAREHAASAKWSRSLAAFATRLEWHCYFMQKLEDRPDIEHNAVVPQMGALNRPYDRARFEAWQQGRTGWPLVDACMRYLHHHGWINFRMRAMLVSAAAWSLSLPGRPVAEWLARQFVDFEPGIHYPQIHMQSGTSAHTVLRIYNPVTQARNLDPDARFVREWVPELRNVSDAWIFEPWLMSANLRKQAGWTDQYGYPLPLVDFAQAHRQAKAEVAALRLAHGIQPDRPVRERASTKAPVRTGVKKPKKRAAKASGQLDLF</sequence>
<evidence type="ECO:0000256" key="5">
    <source>
        <dbReference type="ARBA" id="ARBA00022991"/>
    </source>
</evidence>
<dbReference type="GO" id="GO:0003904">
    <property type="term" value="F:deoxyribodipyrimidine photo-lyase activity"/>
    <property type="evidence" value="ECO:0007669"/>
    <property type="project" value="TreeGrafter"/>
</dbReference>
<dbReference type="Gene3D" id="3.40.50.620">
    <property type="entry name" value="HUPs"/>
    <property type="match status" value="1"/>
</dbReference>
<dbReference type="Gene3D" id="1.10.579.10">
    <property type="entry name" value="DNA Cyclobutane Dipyrimidine Photolyase, subunit A, domain 3"/>
    <property type="match status" value="1"/>
</dbReference>
<dbReference type="InterPro" id="IPR002081">
    <property type="entry name" value="Cryptochrome/DNA_photolyase_1"/>
</dbReference>
<evidence type="ECO:0000256" key="3">
    <source>
        <dbReference type="ARBA" id="ARBA00022630"/>
    </source>
</evidence>
<dbReference type="GO" id="GO:0006950">
    <property type="term" value="P:response to stress"/>
    <property type="evidence" value="ECO:0007669"/>
    <property type="project" value="UniProtKB-ARBA"/>
</dbReference>
<evidence type="ECO:0000256" key="4">
    <source>
        <dbReference type="ARBA" id="ARBA00022827"/>
    </source>
</evidence>
<dbReference type="PROSITE" id="PS00394">
    <property type="entry name" value="DNA_PHOTOLYASES_1_1"/>
    <property type="match status" value="1"/>
</dbReference>
<comment type="cofactor">
    <cofactor evidence="6">
        <name>FAD</name>
        <dbReference type="ChEBI" id="CHEBI:57692"/>
    </cofactor>
    <text evidence="6">Binds 1 FAD per subunit.</text>
</comment>
<name>A0A0U5GTI5_9GAMM</name>
<dbReference type="PANTHER" id="PTHR11455">
    <property type="entry name" value="CRYPTOCHROME"/>
    <property type="match status" value="1"/>
</dbReference>
<dbReference type="PANTHER" id="PTHR11455:SF9">
    <property type="entry name" value="CRYPTOCHROME CIRCADIAN CLOCK 5 ISOFORM X1"/>
    <property type="match status" value="1"/>
</dbReference>
<evidence type="ECO:0000313" key="9">
    <source>
        <dbReference type="EMBL" id="CUU26066.1"/>
    </source>
</evidence>
<dbReference type="InterPro" id="IPR018394">
    <property type="entry name" value="DNA_photolyase_1_CS_C"/>
</dbReference>
<dbReference type="GO" id="GO:0003677">
    <property type="term" value="F:DNA binding"/>
    <property type="evidence" value="ECO:0007669"/>
    <property type="project" value="TreeGrafter"/>
</dbReference>
<feature type="binding site" evidence="6">
    <location>
        <position position="212"/>
    </location>
    <ligand>
        <name>FAD</name>
        <dbReference type="ChEBI" id="CHEBI:57692"/>
    </ligand>
</feature>
<dbReference type="InterPro" id="IPR036134">
    <property type="entry name" value="Crypto/Photolyase_FAD-like_sf"/>
</dbReference>
<dbReference type="SUPFAM" id="SSF48173">
    <property type="entry name" value="Cryptochrome/photolyase FAD-binding domain"/>
    <property type="match status" value="1"/>
</dbReference>
<organism evidence="9 10">
    <name type="scientific">Duffyella gerundensis</name>
    <dbReference type="NCBI Taxonomy" id="1619313"/>
    <lineage>
        <taxon>Bacteria</taxon>
        <taxon>Pseudomonadati</taxon>
        <taxon>Pseudomonadota</taxon>
        <taxon>Gammaproteobacteria</taxon>
        <taxon>Enterobacterales</taxon>
        <taxon>Erwiniaceae</taxon>
        <taxon>Duffyella</taxon>
    </lineage>
</organism>
<evidence type="ECO:0000256" key="7">
    <source>
        <dbReference type="SAM" id="MobiDB-lite"/>
    </source>
</evidence>
<feature type="compositionally biased region" description="Basic residues" evidence="7">
    <location>
        <begin position="490"/>
        <end position="499"/>
    </location>
</feature>
<keyword evidence="9" id="KW-0456">Lyase</keyword>
<dbReference type="GO" id="GO:0006139">
    <property type="term" value="P:nucleobase-containing compound metabolic process"/>
    <property type="evidence" value="ECO:0007669"/>
    <property type="project" value="UniProtKB-ARBA"/>
</dbReference>
<dbReference type="RefSeq" id="WP_067436519.1">
    <property type="nucleotide sequence ID" value="NZ_LN907828.1"/>
</dbReference>
<dbReference type="InterPro" id="IPR006050">
    <property type="entry name" value="DNA_photolyase_N"/>
</dbReference>
<evidence type="ECO:0000256" key="6">
    <source>
        <dbReference type="PIRSR" id="PIRSR602081-1"/>
    </source>
</evidence>
<dbReference type="PATRIC" id="fig|1619313.3.peg.3987"/>
<geneLocation type="plasmid" evidence="10">
    <name>pEM01</name>
</geneLocation>
<keyword evidence="5" id="KW-0157">Chromophore</keyword>
<keyword evidence="3 6" id="KW-0285">Flavoprotein</keyword>
<dbReference type="KEGG" id="ege:EM595_p0369"/>